<evidence type="ECO:0000256" key="1">
    <source>
        <dbReference type="ARBA" id="ARBA00009410"/>
    </source>
</evidence>
<dbReference type="GO" id="GO:0055130">
    <property type="term" value="P:D-alanine catabolic process"/>
    <property type="evidence" value="ECO:0007669"/>
    <property type="project" value="TreeGrafter"/>
</dbReference>
<evidence type="ECO:0000313" key="4">
    <source>
        <dbReference type="EMBL" id="RKT50734.1"/>
    </source>
</evidence>
<dbReference type="GO" id="GO:0005886">
    <property type="term" value="C:plasma membrane"/>
    <property type="evidence" value="ECO:0007669"/>
    <property type="project" value="TreeGrafter"/>
</dbReference>
<dbReference type="RefSeq" id="WP_121458961.1">
    <property type="nucleotide sequence ID" value="NZ_RBXP01000017.1"/>
</dbReference>
<protein>
    <submittedName>
        <fullName evidence="4">D-amino acid dehydrogenase small subunit</fullName>
    </submittedName>
</protein>
<feature type="domain" description="FAD dependent oxidoreductase" evidence="3">
    <location>
        <begin position="3"/>
        <end position="404"/>
    </location>
</feature>
<sequence>MHIIVIGAGVVGISTAYYLVRAGHRVSLIERHPEPAREASFANGGQLSYRYVAPLAAPDVPAKLPGWLLAADAPLRFRLRADPAQWRWGLAFLAACTARQSARTTAQLLALAESSRQQMAGLLAAHPGLDFAHRSNGKLVVHRDPGSFAAARRQVELQQRLGAAGSPQEILDAAACAAREPMLAGIAGQLAGGVFTAGEAVADCHRFCQQLLALIRETAPDTACHFATTAQRLLTRQGRFVAVATGNGEIAADACVLASGSEAPRLAAGLGIALPIQPLKGYSLTLPLAATDAAPSASVTDFARKIVYAPIGGQLRVAGIADLVGNDRRIDRRRIALLRRQAAEFFPAAADPDAGQPWSGLRPATPDGRPIIGASPCRNLWLNCGHGPLGFTLALASGKLLGELVDRQRPSIPDAAFALR</sequence>
<dbReference type="SUPFAM" id="SSF54373">
    <property type="entry name" value="FAD-linked reductases, C-terminal domain"/>
    <property type="match status" value="1"/>
</dbReference>
<dbReference type="EMBL" id="RBXP01000017">
    <property type="protein sequence ID" value="RKT50734.1"/>
    <property type="molecule type" value="Genomic_DNA"/>
</dbReference>
<dbReference type="OrthoDB" id="18526at2"/>
<dbReference type="Pfam" id="PF01266">
    <property type="entry name" value="DAO"/>
    <property type="match status" value="1"/>
</dbReference>
<dbReference type="Gene3D" id="3.50.50.60">
    <property type="entry name" value="FAD/NAD(P)-binding domain"/>
    <property type="match status" value="2"/>
</dbReference>
<comment type="caution">
    <text evidence="4">The sequence shown here is derived from an EMBL/GenBank/DDBJ whole genome shotgun (WGS) entry which is preliminary data.</text>
</comment>
<evidence type="ECO:0000259" key="3">
    <source>
        <dbReference type="Pfam" id="PF01266"/>
    </source>
</evidence>
<organism evidence="4 5">
    <name type="scientific">Azonexus fungiphilus</name>
    <dbReference type="NCBI Taxonomy" id="146940"/>
    <lineage>
        <taxon>Bacteria</taxon>
        <taxon>Pseudomonadati</taxon>
        <taxon>Pseudomonadota</taxon>
        <taxon>Betaproteobacteria</taxon>
        <taxon>Rhodocyclales</taxon>
        <taxon>Azonexaceae</taxon>
        <taxon>Azonexus</taxon>
    </lineage>
</organism>
<dbReference type="GO" id="GO:0008718">
    <property type="term" value="F:D-amino-acid dehydrogenase activity"/>
    <property type="evidence" value="ECO:0007669"/>
    <property type="project" value="TreeGrafter"/>
</dbReference>
<dbReference type="PANTHER" id="PTHR13847:SF280">
    <property type="entry name" value="D-AMINO ACID DEHYDROGENASE"/>
    <property type="match status" value="1"/>
</dbReference>
<dbReference type="GO" id="GO:0005737">
    <property type="term" value="C:cytoplasm"/>
    <property type="evidence" value="ECO:0007669"/>
    <property type="project" value="TreeGrafter"/>
</dbReference>
<gene>
    <name evidence="4" type="ORF">DFR40_2660</name>
</gene>
<keyword evidence="5" id="KW-1185">Reference proteome</keyword>
<keyword evidence="2" id="KW-0560">Oxidoreductase</keyword>
<evidence type="ECO:0000256" key="2">
    <source>
        <dbReference type="ARBA" id="ARBA00023002"/>
    </source>
</evidence>
<proteinExistence type="inferred from homology"/>
<dbReference type="Proteomes" id="UP000270626">
    <property type="component" value="Unassembled WGS sequence"/>
</dbReference>
<dbReference type="Gene3D" id="3.30.9.10">
    <property type="entry name" value="D-Amino Acid Oxidase, subunit A, domain 2"/>
    <property type="match status" value="1"/>
</dbReference>
<comment type="similarity">
    <text evidence="1">Belongs to the DadA oxidoreductase family.</text>
</comment>
<dbReference type="InterPro" id="IPR006076">
    <property type="entry name" value="FAD-dep_OxRdtase"/>
</dbReference>
<dbReference type="AlphaFoldDB" id="A0A495VN29"/>
<accession>A0A495VN29</accession>
<evidence type="ECO:0000313" key="5">
    <source>
        <dbReference type="Proteomes" id="UP000270626"/>
    </source>
</evidence>
<dbReference type="SUPFAM" id="SSF51905">
    <property type="entry name" value="FAD/NAD(P)-binding domain"/>
    <property type="match status" value="1"/>
</dbReference>
<reference evidence="4 5" key="1">
    <citation type="submission" date="2018-10" db="EMBL/GenBank/DDBJ databases">
        <title>Genomic Encyclopedia of Type Strains, Phase IV (KMG-IV): sequencing the most valuable type-strain genomes for metagenomic binning, comparative biology and taxonomic classification.</title>
        <authorList>
            <person name="Goeker M."/>
        </authorList>
    </citation>
    <scope>NUCLEOTIDE SEQUENCE [LARGE SCALE GENOMIC DNA]</scope>
    <source>
        <strain evidence="4 5">DSM 23841</strain>
    </source>
</reference>
<dbReference type="InterPro" id="IPR036188">
    <property type="entry name" value="FAD/NAD-bd_sf"/>
</dbReference>
<dbReference type="NCBIfam" id="NF001933">
    <property type="entry name" value="PRK00711.1"/>
    <property type="match status" value="1"/>
</dbReference>
<dbReference type="PANTHER" id="PTHR13847">
    <property type="entry name" value="SARCOSINE DEHYDROGENASE-RELATED"/>
    <property type="match status" value="1"/>
</dbReference>
<name>A0A495VN29_9RHOO</name>